<proteinExistence type="predicted"/>
<gene>
    <name evidence="1" type="ORF">FDP41_013096</name>
</gene>
<dbReference type="Proteomes" id="UP000444721">
    <property type="component" value="Unassembled WGS sequence"/>
</dbReference>
<organism evidence="1 2">
    <name type="scientific">Naegleria fowleri</name>
    <name type="common">Brain eating amoeba</name>
    <dbReference type="NCBI Taxonomy" id="5763"/>
    <lineage>
        <taxon>Eukaryota</taxon>
        <taxon>Discoba</taxon>
        <taxon>Heterolobosea</taxon>
        <taxon>Tetramitia</taxon>
        <taxon>Eutetramitia</taxon>
        <taxon>Vahlkampfiidae</taxon>
        <taxon>Naegleria</taxon>
    </lineage>
</organism>
<keyword evidence="2" id="KW-1185">Reference proteome</keyword>
<dbReference type="VEuPathDB" id="AmoebaDB:FDP41_013096"/>
<dbReference type="OrthoDB" id="10532222at2759"/>
<sequence>MGGLDLSKMMTNELEFARIVEEDLNFRNELYETTLQLSQQVDSFMGLFETFLVERNLWLKKEQVRNALSEQCCKSVQTEAISGPWNNAFIDKKDMPPKEPLLTKGVVENLFIEQKETEGDLFLDSCLQRIKPASEKAWGSPFQSNSCGPYVSRYEN</sequence>
<dbReference type="VEuPathDB" id="AmoebaDB:NF0110050"/>
<protein>
    <submittedName>
        <fullName evidence="1">Uncharacterized protein</fullName>
    </submittedName>
</protein>
<name>A0A6A5BRC5_NAEFO</name>
<dbReference type="AlphaFoldDB" id="A0A6A5BRC5"/>
<evidence type="ECO:0000313" key="2">
    <source>
        <dbReference type="Proteomes" id="UP000444721"/>
    </source>
</evidence>
<dbReference type="RefSeq" id="XP_044565326.1">
    <property type="nucleotide sequence ID" value="XM_044703688.1"/>
</dbReference>
<dbReference type="GeneID" id="68120311"/>
<evidence type="ECO:0000313" key="1">
    <source>
        <dbReference type="EMBL" id="KAF0980613.1"/>
    </source>
</evidence>
<dbReference type="EMBL" id="VFQX01000017">
    <property type="protein sequence ID" value="KAF0980613.1"/>
    <property type="molecule type" value="Genomic_DNA"/>
</dbReference>
<reference evidence="1 2" key="1">
    <citation type="journal article" date="2019" name="Sci. Rep.">
        <title>Nanopore sequencing improves the draft genome of the human pathogenic amoeba Naegleria fowleri.</title>
        <authorList>
            <person name="Liechti N."/>
            <person name="Schurch N."/>
            <person name="Bruggmann R."/>
            <person name="Wittwer M."/>
        </authorList>
    </citation>
    <scope>NUCLEOTIDE SEQUENCE [LARGE SCALE GENOMIC DNA]</scope>
    <source>
        <strain evidence="1 2">ATCC 30894</strain>
    </source>
</reference>
<comment type="caution">
    <text evidence="1">The sequence shown here is derived from an EMBL/GenBank/DDBJ whole genome shotgun (WGS) entry which is preliminary data.</text>
</comment>
<accession>A0A6A5BRC5</accession>